<accession>A0A9W6HG54</accession>
<dbReference type="Proteomes" id="UP001142317">
    <property type="component" value="Unassembled WGS sequence"/>
</dbReference>
<dbReference type="RefSeq" id="WP_271174888.1">
    <property type="nucleotide sequence ID" value="NZ_BSEO01000001.1"/>
</dbReference>
<comment type="caution">
    <text evidence="2">The sequence shown here is derived from an EMBL/GenBank/DDBJ whole genome shotgun (WGS) entry which is preliminary data.</text>
</comment>
<dbReference type="EMBL" id="BSEO01000001">
    <property type="protein sequence ID" value="GLJ79443.1"/>
    <property type="molecule type" value="Genomic_DNA"/>
</dbReference>
<organism evidence="2 3">
    <name type="scientific">Microbacterium imperiale</name>
    <dbReference type="NCBI Taxonomy" id="33884"/>
    <lineage>
        <taxon>Bacteria</taxon>
        <taxon>Bacillati</taxon>
        <taxon>Actinomycetota</taxon>
        <taxon>Actinomycetes</taxon>
        <taxon>Micrococcales</taxon>
        <taxon>Microbacteriaceae</taxon>
        <taxon>Microbacterium</taxon>
    </lineage>
</organism>
<dbReference type="AlphaFoldDB" id="A0A9W6HG54"/>
<keyword evidence="1" id="KW-0812">Transmembrane</keyword>
<keyword evidence="1" id="KW-0472">Membrane</keyword>
<protein>
    <submittedName>
        <fullName evidence="2">Uncharacterized protein</fullName>
    </submittedName>
</protein>
<proteinExistence type="predicted"/>
<reference evidence="2" key="2">
    <citation type="submission" date="2023-01" db="EMBL/GenBank/DDBJ databases">
        <authorList>
            <person name="Sun Q."/>
            <person name="Evtushenko L."/>
        </authorList>
    </citation>
    <scope>NUCLEOTIDE SEQUENCE</scope>
    <source>
        <strain evidence="2">VKM Ac-1447</strain>
    </source>
</reference>
<feature type="transmembrane region" description="Helical" evidence="1">
    <location>
        <begin position="6"/>
        <end position="30"/>
    </location>
</feature>
<reference evidence="2" key="1">
    <citation type="journal article" date="2014" name="Int. J. Syst. Evol. Microbiol.">
        <title>Complete genome sequence of Corynebacterium casei LMG S-19264T (=DSM 44701T), isolated from a smear-ripened cheese.</title>
        <authorList>
            <consortium name="US DOE Joint Genome Institute (JGI-PGF)"/>
            <person name="Walter F."/>
            <person name="Albersmeier A."/>
            <person name="Kalinowski J."/>
            <person name="Ruckert C."/>
        </authorList>
    </citation>
    <scope>NUCLEOTIDE SEQUENCE</scope>
    <source>
        <strain evidence="2">VKM Ac-1447</strain>
    </source>
</reference>
<gene>
    <name evidence="2" type="ORF">GCM10017586_11250</name>
</gene>
<evidence type="ECO:0000313" key="3">
    <source>
        <dbReference type="Proteomes" id="UP001142317"/>
    </source>
</evidence>
<name>A0A9W6HG54_9MICO</name>
<keyword evidence="3" id="KW-1185">Reference proteome</keyword>
<evidence type="ECO:0000256" key="1">
    <source>
        <dbReference type="SAM" id="Phobius"/>
    </source>
</evidence>
<keyword evidence="1" id="KW-1133">Transmembrane helix</keyword>
<evidence type="ECO:0000313" key="2">
    <source>
        <dbReference type="EMBL" id="GLJ79443.1"/>
    </source>
</evidence>
<sequence>MEYGWFSHVLVWVIGLMTAGSIVSLALALFSMGRQGYRKG</sequence>